<feature type="domain" description="Ig-like" evidence="6">
    <location>
        <begin position="21"/>
        <end position="90"/>
    </location>
</feature>
<dbReference type="PANTHER" id="PTHR19971">
    <property type="entry name" value="SIGNAL-REGULATORY PROTEIN BETA"/>
    <property type="match status" value="1"/>
</dbReference>
<dbReference type="InterPro" id="IPR036179">
    <property type="entry name" value="Ig-like_dom_sf"/>
</dbReference>
<evidence type="ECO:0000256" key="3">
    <source>
        <dbReference type="ARBA" id="ARBA00023180"/>
    </source>
</evidence>
<dbReference type="FunFam" id="2.60.40.10:FF:000295">
    <property type="entry name" value="Tyrosine-protein phosphatase non-receptor type substrate 1"/>
    <property type="match status" value="1"/>
</dbReference>
<evidence type="ECO:0000259" key="6">
    <source>
        <dbReference type="PROSITE" id="PS50835"/>
    </source>
</evidence>
<protein>
    <submittedName>
        <fullName evidence="7">Tyrosine-protein phosphatase non-receptor type substrate 1</fullName>
    </submittedName>
</protein>
<feature type="transmembrane region" description="Helical" evidence="5">
    <location>
        <begin position="118"/>
        <end position="143"/>
    </location>
</feature>
<dbReference type="InterPro" id="IPR013783">
    <property type="entry name" value="Ig-like_fold"/>
</dbReference>
<keyword evidence="5" id="KW-1133">Transmembrane helix</keyword>
<evidence type="ECO:0000256" key="5">
    <source>
        <dbReference type="SAM" id="Phobius"/>
    </source>
</evidence>
<evidence type="ECO:0000313" key="8">
    <source>
        <dbReference type="Proteomes" id="UP000054232"/>
    </source>
</evidence>
<keyword evidence="3" id="KW-0325">Glycoprotein</keyword>
<dbReference type="InterPro" id="IPR051755">
    <property type="entry name" value="Ig-like_CS_Receptor"/>
</dbReference>
<dbReference type="SMART" id="SM00409">
    <property type="entry name" value="IG"/>
    <property type="match status" value="1"/>
</dbReference>
<gene>
    <name evidence="7" type="ORF">N326_10017</name>
</gene>
<keyword evidence="4" id="KW-0393">Immunoglobulin domain</keyword>
<reference evidence="7 8" key="1">
    <citation type="submission" date="2014-04" db="EMBL/GenBank/DDBJ databases">
        <title>Genome evolution of avian class.</title>
        <authorList>
            <person name="Zhang G."/>
            <person name="Li C."/>
        </authorList>
    </citation>
    <scope>NUCLEOTIDE SEQUENCE [LARGE SCALE GENOMIC DNA]</scope>
    <source>
        <strain evidence="7">BGI_N326</strain>
    </source>
</reference>
<dbReference type="AlphaFoldDB" id="A0A093INW5"/>
<dbReference type="SUPFAM" id="SSF48726">
    <property type="entry name" value="Immunoglobulin"/>
    <property type="match status" value="1"/>
</dbReference>
<keyword evidence="8" id="KW-1185">Reference proteome</keyword>
<keyword evidence="2" id="KW-1015">Disulfide bond</keyword>
<keyword evidence="1" id="KW-0732">Signal</keyword>
<dbReference type="PROSITE" id="PS50835">
    <property type="entry name" value="IG_LIKE"/>
    <property type="match status" value="1"/>
</dbReference>
<evidence type="ECO:0000256" key="2">
    <source>
        <dbReference type="ARBA" id="ARBA00023157"/>
    </source>
</evidence>
<organism evidence="7 8">
    <name type="scientific">Eurypyga helias</name>
    <name type="common">Sunbittern</name>
    <name type="synonym">Ardea helias</name>
    <dbReference type="NCBI Taxonomy" id="54383"/>
    <lineage>
        <taxon>Eukaryota</taxon>
        <taxon>Metazoa</taxon>
        <taxon>Chordata</taxon>
        <taxon>Craniata</taxon>
        <taxon>Vertebrata</taxon>
        <taxon>Euteleostomi</taxon>
        <taxon>Archelosauria</taxon>
        <taxon>Archosauria</taxon>
        <taxon>Dinosauria</taxon>
        <taxon>Saurischia</taxon>
        <taxon>Theropoda</taxon>
        <taxon>Coelurosauria</taxon>
        <taxon>Aves</taxon>
        <taxon>Neognathae</taxon>
        <taxon>Neoaves</taxon>
        <taxon>Phaethontimorphae</taxon>
        <taxon>Eurypygiformes</taxon>
        <taxon>Eurypygidae</taxon>
        <taxon>Eurypyga</taxon>
    </lineage>
</organism>
<dbReference type="EMBL" id="KK559673">
    <property type="protein sequence ID" value="KFW00449.1"/>
    <property type="molecule type" value="Genomic_DNA"/>
</dbReference>
<keyword evidence="5" id="KW-0472">Membrane</keyword>
<dbReference type="InterPro" id="IPR007110">
    <property type="entry name" value="Ig-like_dom"/>
</dbReference>
<proteinExistence type="predicted"/>
<sequence length="233" mass="25511">AQEGQDFELRQPQDKVSVTVGETFTLTCTMSGPSPPGPLKWLKGWGSENETIYDQTGTFPRVTRAVVGSNTDFSIHVGDFRPEDAGTYYCVKFRKSLLGGEVFRRGGGTVVSLYEPTVVASMVATAVVLCFLLLGLLVALWVYRRKRRGKTESQCLARPGQGTFLPIPLRCCAGTRSNEILDAETSHRPSQQSGREDNDIHYADLQPLPTALRHGRNPGTACSEYASIRVAAK</sequence>
<dbReference type="InterPro" id="IPR003599">
    <property type="entry name" value="Ig_sub"/>
</dbReference>
<dbReference type="Pfam" id="PF07686">
    <property type="entry name" value="V-set"/>
    <property type="match status" value="1"/>
</dbReference>
<keyword evidence="5" id="KW-0812">Transmembrane</keyword>
<keyword evidence="7" id="KW-0675">Receptor</keyword>
<evidence type="ECO:0000256" key="4">
    <source>
        <dbReference type="ARBA" id="ARBA00023319"/>
    </source>
</evidence>
<feature type="non-terminal residue" evidence="7">
    <location>
        <position position="1"/>
    </location>
</feature>
<accession>A0A093INW5</accession>
<dbReference type="Proteomes" id="UP000054232">
    <property type="component" value="Unassembled WGS sequence"/>
</dbReference>
<evidence type="ECO:0000256" key="1">
    <source>
        <dbReference type="ARBA" id="ARBA00022729"/>
    </source>
</evidence>
<dbReference type="InterPro" id="IPR013106">
    <property type="entry name" value="Ig_V-set"/>
</dbReference>
<dbReference type="Gene3D" id="2.60.40.10">
    <property type="entry name" value="Immunoglobulins"/>
    <property type="match status" value="1"/>
</dbReference>
<name>A0A093INW5_EURHL</name>
<feature type="non-terminal residue" evidence="7">
    <location>
        <position position="233"/>
    </location>
</feature>
<evidence type="ECO:0000313" key="7">
    <source>
        <dbReference type="EMBL" id="KFW00449.1"/>
    </source>
</evidence>